<reference evidence="2" key="1">
    <citation type="journal article" date="2021" name="Sci. Adv.">
        <title>The American lobster genome reveals insights on longevity, neural, and immune adaptations.</title>
        <authorList>
            <person name="Polinski J.M."/>
            <person name="Zimin A.V."/>
            <person name="Clark K.F."/>
            <person name="Kohn A.B."/>
            <person name="Sadowski N."/>
            <person name="Timp W."/>
            <person name="Ptitsyn A."/>
            <person name="Khanna P."/>
            <person name="Romanova D.Y."/>
            <person name="Williams P."/>
            <person name="Greenwood S.J."/>
            <person name="Moroz L.L."/>
            <person name="Walt D.R."/>
            <person name="Bodnar A.G."/>
        </authorList>
    </citation>
    <scope>NUCLEOTIDE SEQUENCE</scope>
    <source>
        <strain evidence="2">GMGI-L3</strain>
    </source>
</reference>
<name>A0A8J5TID1_HOMAM</name>
<evidence type="ECO:0000313" key="3">
    <source>
        <dbReference type="Proteomes" id="UP000747542"/>
    </source>
</evidence>
<protein>
    <submittedName>
        <fullName evidence="2">Uncharacterized protein</fullName>
    </submittedName>
</protein>
<keyword evidence="3" id="KW-1185">Reference proteome</keyword>
<dbReference type="EMBL" id="JAHLQT010010484">
    <property type="protein sequence ID" value="KAG7172653.1"/>
    <property type="molecule type" value="Genomic_DNA"/>
</dbReference>
<evidence type="ECO:0000313" key="2">
    <source>
        <dbReference type="EMBL" id="KAG7172653.1"/>
    </source>
</evidence>
<comment type="caution">
    <text evidence="2">The sequence shown here is derived from an EMBL/GenBank/DDBJ whole genome shotgun (WGS) entry which is preliminary data.</text>
</comment>
<dbReference type="AlphaFoldDB" id="A0A8J5TID1"/>
<gene>
    <name evidence="2" type="ORF">Hamer_G006870</name>
</gene>
<dbReference type="OrthoDB" id="10604064at2759"/>
<accession>A0A8J5TID1</accession>
<dbReference type="Proteomes" id="UP000747542">
    <property type="component" value="Unassembled WGS sequence"/>
</dbReference>
<evidence type="ECO:0000256" key="1">
    <source>
        <dbReference type="SAM" id="Coils"/>
    </source>
</evidence>
<proteinExistence type="predicted"/>
<feature type="coiled-coil region" evidence="1">
    <location>
        <begin position="200"/>
        <end position="227"/>
    </location>
</feature>
<sequence>MPPEVQQEIASLKENMSLIQTKISLVTQELVECMNNATILDRAITLTNTLRDLVLRLKEVFVRLQQYQTLPQRSRYNDACGSIERSLLQRSLSGMAEVECGMRSEKVVEALEEMMRAAREMASDPTQHQLQDNTICATRHLVNTFTALIRGSEVLSREESATLDQLLQQLTTAKMDQIHRAISDSKHANDIWETTLTAELEALAHVKEDLNEKIQDVQNRQQQEHQDNNET</sequence>
<keyword evidence="1" id="KW-0175">Coiled coil</keyword>
<organism evidence="2 3">
    <name type="scientific">Homarus americanus</name>
    <name type="common">American lobster</name>
    <dbReference type="NCBI Taxonomy" id="6706"/>
    <lineage>
        <taxon>Eukaryota</taxon>
        <taxon>Metazoa</taxon>
        <taxon>Ecdysozoa</taxon>
        <taxon>Arthropoda</taxon>
        <taxon>Crustacea</taxon>
        <taxon>Multicrustacea</taxon>
        <taxon>Malacostraca</taxon>
        <taxon>Eumalacostraca</taxon>
        <taxon>Eucarida</taxon>
        <taxon>Decapoda</taxon>
        <taxon>Pleocyemata</taxon>
        <taxon>Astacidea</taxon>
        <taxon>Nephropoidea</taxon>
        <taxon>Nephropidae</taxon>
        <taxon>Homarus</taxon>
    </lineage>
</organism>